<proteinExistence type="predicted"/>
<evidence type="ECO:0000313" key="1">
    <source>
        <dbReference type="EMBL" id="KWK71094.1"/>
    </source>
</evidence>
<dbReference type="EMBL" id="LPLU01000104">
    <property type="protein sequence ID" value="KWK71094.1"/>
    <property type="molecule type" value="Genomic_DNA"/>
</dbReference>
<accession>A0A119URK6</accession>
<gene>
    <name evidence="1" type="ORF">WM16_20495</name>
</gene>
<reference evidence="1 2" key="1">
    <citation type="submission" date="2015-11" db="EMBL/GenBank/DDBJ databases">
        <title>Expanding the genomic diversity of Burkholderia species for the development of highly accurate diagnostics.</title>
        <authorList>
            <person name="Sahl J."/>
            <person name="Keim P."/>
            <person name="Wagner D."/>
        </authorList>
    </citation>
    <scope>NUCLEOTIDE SEQUENCE [LARGE SCALE GENOMIC DNA]</scope>
    <source>
        <strain evidence="1 2">MSMB782WGS</strain>
    </source>
</reference>
<evidence type="ECO:0000313" key="2">
    <source>
        <dbReference type="Proteomes" id="UP000065504"/>
    </source>
</evidence>
<name>A0A119URK6_9BURK</name>
<dbReference type="Gene3D" id="3.40.190.10">
    <property type="entry name" value="Periplasmic binding protein-like II"/>
    <property type="match status" value="2"/>
</dbReference>
<evidence type="ECO:0008006" key="3">
    <source>
        <dbReference type="Google" id="ProtNLM"/>
    </source>
</evidence>
<organism evidence="1 2">
    <name type="scientific">Burkholderia ubonensis</name>
    <dbReference type="NCBI Taxonomy" id="101571"/>
    <lineage>
        <taxon>Bacteria</taxon>
        <taxon>Pseudomonadati</taxon>
        <taxon>Pseudomonadota</taxon>
        <taxon>Betaproteobacteria</taxon>
        <taxon>Burkholderiales</taxon>
        <taxon>Burkholderiaceae</taxon>
        <taxon>Burkholderia</taxon>
        <taxon>Burkholderia cepacia complex</taxon>
    </lineage>
</organism>
<dbReference type="Proteomes" id="UP000065504">
    <property type="component" value="Unassembled WGS sequence"/>
</dbReference>
<protein>
    <recommendedName>
        <fullName evidence="3">LysR substrate-binding domain-containing protein</fullName>
    </recommendedName>
</protein>
<comment type="caution">
    <text evidence="1">The sequence shown here is derived from an EMBL/GenBank/DDBJ whole genome shotgun (WGS) entry which is preliminary data.</text>
</comment>
<sequence length="68" mass="7052">MLALVAAGMGIGLIPAEAASALPPKVLARLLDLGGHRSGVDLTWTDLDSPVKRAFVDAVEQVMPSADR</sequence>
<dbReference type="AlphaFoldDB" id="A0A119URK6"/>